<evidence type="ECO:0000313" key="4">
    <source>
        <dbReference type="Proteomes" id="UP000176609"/>
    </source>
</evidence>
<proteinExistence type="predicted"/>
<comment type="caution">
    <text evidence="3">The sequence shown here is derived from an EMBL/GenBank/DDBJ whole genome shotgun (WGS) entry which is preliminary data.</text>
</comment>
<feature type="region of interest" description="Disordered" evidence="1">
    <location>
        <begin position="136"/>
        <end position="168"/>
    </location>
</feature>
<keyword evidence="2" id="KW-0472">Membrane</keyword>
<evidence type="ECO:0000256" key="2">
    <source>
        <dbReference type="SAM" id="Phobius"/>
    </source>
</evidence>
<feature type="transmembrane region" description="Helical" evidence="2">
    <location>
        <begin position="63"/>
        <end position="84"/>
    </location>
</feature>
<evidence type="ECO:0000313" key="3">
    <source>
        <dbReference type="EMBL" id="OGG27441.1"/>
    </source>
</evidence>
<dbReference type="Proteomes" id="UP000176609">
    <property type="component" value="Unassembled WGS sequence"/>
</dbReference>
<feature type="compositionally biased region" description="Polar residues" evidence="1">
    <location>
        <begin position="136"/>
        <end position="161"/>
    </location>
</feature>
<sequence>MDTAQKNKSIPGPALDHELPKPPEPPEISPPRTPPEITAIPVLDPPVSVSVIASVPPPKKFPFMIVTLILFIIIAGFAGFYLFFQNQVKPPIRPVQLLITPPVTIPPASPTTPANPFATPSSVLINPFVSPTTAYENPFGASSQNPFSGATLSATPNNQPYENPFERP</sequence>
<feature type="region of interest" description="Disordered" evidence="1">
    <location>
        <begin position="1"/>
        <end position="37"/>
    </location>
</feature>
<gene>
    <name evidence="3" type="ORF">A2960_06625</name>
</gene>
<keyword evidence="2" id="KW-1133">Transmembrane helix</keyword>
<name>A0A1F6ARZ4_9BACT</name>
<keyword evidence="2" id="KW-0812">Transmembrane</keyword>
<organism evidence="3 4">
    <name type="scientific">Candidatus Gottesmanbacteria bacterium RIFCSPLOWO2_01_FULL_39_12b</name>
    <dbReference type="NCBI Taxonomy" id="1798388"/>
    <lineage>
        <taxon>Bacteria</taxon>
        <taxon>Candidatus Gottesmaniibacteriota</taxon>
    </lineage>
</organism>
<protein>
    <submittedName>
        <fullName evidence="3">Uncharacterized protein</fullName>
    </submittedName>
</protein>
<accession>A0A1F6ARZ4</accession>
<reference evidence="3 4" key="1">
    <citation type="journal article" date="2016" name="Nat. Commun.">
        <title>Thousands of microbial genomes shed light on interconnected biogeochemical processes in an aquifer system.</title>
        <authorList>
            <person name="Anantharaman K."/>
            <person name="Brown C.T."/>
            <person name="Hug L.A."/>
            <person name="Sharon I."/>
            <person name="Castelle C.J."/>
            <person name="Probst A.J."/>
            <person name="Thomas B.C."/>
            <person name="Singh A."/>
            <person name="Wilkins M.J."/>
            <person name="Karaoz U."/>
            <person name="Brodie E.L."/>
            <person name="Williams K.H."/>
            <person name="Hubbard S.S."/>
            <person name="Banfield J.F."/>
        </authorList>
    </citation>
    <scope>NUCLEOTIDE SEQUENCE [LARGE SCALE GENOMIC DNA]</scope>
</reference>
<dbReference type="EMBL" id="MFJR01000002">
    <property type="protein sequence ID" value="OGG27441.1"/>
    <property type="molecule type" value="Genomic_DNA"/>
</dbReference>
<evidence type="ECO:0000256" key="1">
    <source>
        <dbReference type="SAM" id="MobiDB-lite"/>
    </source>
</evidence>
<feature type="compositionally biased region" description="Pro residues" evidence="1">
    <location>
        <begin position="22"/>
        <end position="34"/>
    </location>
</feature>
<dbReference type="AlphaFoldDB" id="A0A1F6ARZ4"/>